<comment type="caution">
    <text evidence="7">The sequence shown here is derived from an EMBL/GenBank/DDBJ whole genome shotgun (WGS) entry which is preliminary data.</text>
</comment>
<dbReference type="SUPFAM" id="SSF103481">
    <property type="entry name" value="Multidrug resistance efflux transporter EmrE"/>
    <property type="match status" value="1"/>
</dbReference>
<comment type="subcellular location">
    <subcellularLocation>
        <location evidence="1">Cell membrane</location>
        <topology evidence="1">Multi-pass membrane protein</topology>
    </subcellularLocation>
</comment>
<keyword evidence="8" id="KW-1185">Reference proteome</keyword>
<keyword evidence="5 6" id="KW-0472">Membrane</keyword>
<dbReference type="PANTHER" id="PTHR30561:SF9">
    <property type="entry name" value="4-AMINO-4-DEOXY-L-ARABINOSE-PHOSPHOUNDECAPRENOL FLIPPASE SUBUNIT ARNF-RELATED"/>
    <property type="match status" value="1"/>
</dbReference>
<name>A0A1V4IIA1_9CLOT</name>
<evidence type="ECO:0000256" key="6">
    <source>
        <dbReference type="SAM" id="Phobius"/>
    </source>
</evidence>
<keyword evidence="2" id="KW-1003">Cell membrane</keyword>
<dbReference type="OrthoDB" id="513492at2"/>
<keyword evidence="3 6" id="KW-0812">Transmembrane</keyword>
<proteinExistence type="predicted"/>
<accession>A0A1V4IIA1</accession>
<gene>
    <name evidence="7" type="primary">arnE</name>
    <name evidence="7" type="ORF">CLORY_33830</name>
</gene>
<dbReference type="PANTHER" id="PTHR30561">
    <property type="entry name" value="SMR FAMILY PROTON-DEPENDENT DRUG EFFLUX TRANSPORTER SUGE"/>
    <property type="match status" value="1"/>
</dbReference>
<dbReference type="Proteomes" id="UP000190080">
    <property type="component" value="Unassembled WGS sequence"/>
</dbReference>
<feature type="transmembrane region" description="Helical" evidence="6">
    <location>
        <begin position="96"/>
        <end position="114"/>
    </location>
</feature>
<dbReference type="GO" id="GO:0022857">
    <property type="term" value="F:transmembrane transporter activity"/>
    <property type="evidence" value="ECO:0007669"/>
    <property type="project" value="InterPro"/>
</dbReference>
<evidence type="ECO:0000256" key="5">
    <source>
        <dbReference type="ARBA" id="ARBA00023136"/>
    </source>
</evidence>
<sequence length="115" mass="12764">MIYILLLLNIIFLVLGQTLWKIGLSGINFKFTVNGIIKIIISPYILGGLAIYSIATILWLYILSRTELSLVYPLQSLCYVAAALIAFLIFKESIPITRWFGIGLIVLGACLVSVK</sequence>
<organism evidence="7 8">
    <name type="scientific">Clostridium oryzae</name>
    <dbReference type="NCBI Taxonomy" id="1450648"/>
    <lineage>
        <taxon>Bacteria</taxon>
        <taxon>Bacillati</taxon>
        <taxon>Bacillota</taxon>
        <taxon>Clostridia</taxon>
        <taxon>Eubacteriales</taxon>
        <taxon>Clostridiaceae</taxon>
        <taxon>Clostridium</taxon>
    </lineage>
</organism>
<keyword evidence="4 6" id="KW-1133">Transmembrane helix</keyword>
<evidence type="ECO:0000256" key="3">
    <source>
        <dbReference type="ARBA" id="ARBA00022692"/>
    </source>
</evidence>
<feature type="transmembrane region" description="Helical" evidence="6">
    <location>
        <begin position="40"/>
        <end position="63"/>
    </location>
</feature>
<evidence type="ECO:0000256" key="1">
    <source>
        <dbReference type="ARBA" id="ARBA00004651"/>
    </source>
</evidence>
<dbReference type="InterPro" id="IPR037185">
    <property type="entry name" value="EmrE-like"/>
</dbReference>
<dbReference type="GO" id="GO:0005886">
    <property type="term" value="C:plasma membrane"/>
    <property type="evidence" value="ECO:0007669"/>
    <property type="project" value="UniProtKB-SubCell"/>
</dbReference>
<dbReference type="RefSeq" id="WP_079426661.1">
    <property type="nucleotide sequence ID" value="NZ_MZGV01000048.1"/>
</dbReference>
<reference evidence="7 8" key="1">
    <citation type="submission" date="2017-03" db="EMBL/GenBank/DDBJ databases">
        <title>Genome sequence of Clostridium oryzae DSM 28571.</title>
        <authorList>
            <person name="Poehlein A."/>
            <person name="Daniel R."/>
        </authorList>
    </citation>
    <scope>NUCLEOTIDE SEQUENCE [LARGE SCALE GENOMIC DNA]</scope>
    <source>
        <strain evidence="7 8">DSM 28571</strain>
    </source>
</reference>
<evidence type="ECO:0000313" key="7">
    <source>
        <dbReference type="EMBL" id="OPJ59227.1"/>
    </source>
</evidence>
<evidence type="ECO:0000256" key="4">
    <source>
        <dbReference type="ARBA" id="ARBA00022989"/>
    </source>
</evidence>
<dbReference type="InterPro" id="IPR000390">
    <property type="entry name" value="Small_drug/metabolite_transptr"/>
</dbReference>
<dbReference type="EMBL" id="MZGV01000048">
    <property type="protein sequence ID" value="OPJ59227.1"/>
    <property type="molecule type" value="Genomic_DNA"/>
</dbReference>
<dbReference type="Gene3D" id="1.10.3730.20">
    <property type="match status" value="1"/>
</dbReference>
<evidence type="ECO:0000313" key="8">
    <source>
        <dbReference type="Proteomes" id="UP000190080"/>
    </source>
</evidence>
<dbReference type="AlphaFoldDB" id="A0A1V4IIA1"/>
<protein>
    <submittedName>
        <fullName evidence="7">4-amino-4-deoxy-L-arabinose-phosphoundecaprenol flippase subunit ArnE</fullName>
    </submittedName>
</protein>
<feature type="transmembrane region" description="Helical" evidence="6">
    <location>
        <begin position="70"/>
        <end position="90"/>
    </location>
</feature>
<dbReference type="STRING" id="1450648.CLORY_33830"/>
<evidence type="ECO:0000256" key="2">
    <source>
        <dbReference type="ARBA" id="ARBA00022475"/>
    </source>
</evidence>